<dbReference type="SMART" id="SM00382">
    <property type="entry name" value="AAA"/>
    <property type="match status" value="1"/>
</dbReference>
<organism evidence="6 7">
    <name type="scientific">Thermacetogenium phaeum (strain ATCC BAA-254 / DSM 26808 / PB)</name>
    <dbReference type="NCBI Taxonomy" id="1089553"/>
    <lineage>
        <taxon>Bacteria</taxon>
        <taxon>Bacillati</taxon>
        <taxon>Bacillota</taxon>
        <taxon>Clostridia</taxon>
        <taxon>Thermoanaerobacterales</taxon>
        <taxon>Thermoanaerobacteraceae</taxon>
        <taxon>Thermacetogenium</taxon>
    </lineage>
</organism>
<keyword evidence="3" id="KW-0547">Nucleotide-binding</keyword>
<protein>
    <submittedName>
        <fullName evidence="6">Oligopeptide transport ATP-binding protein AppF</fullName>
    </submittedName>
</protein>
<evidence type="ECO:0000259" key="5">
    <source>
        <dbReference type="PROSITE" id="PS50893"/>
    </source>
</evidence>
<comment type="similarity">
    <text evidence="1">Belongs to the ABC transporter superfamily.</text>
</comment>
<dbReference type="AlphaFoldDB" id="K4LIH7"/>
<dbReference type="PROSITE" id="PS50893">
    <property type="entry name" value="ABC_TRANSPORTER_2"/>
    <property type="match status" value="1"/>
</dbReference>
<dbReference type="PANTHER" id="PTHR43776">
    <property type="entry name" value="TRANSPORT ATP-BINDING PROTEIN"/>
    <property type="match status" value="1"/>
</dbReference>
<keyword evidence="4 6" id="KW-0067">ATP-binding</keyword>
<dbReference type="SUPFAM" id="SSF52540">
    <property type="entry name" value="P-loop containing nucleoside triphosphate hydrolases"/>
    <property type="match status" value="1"/>
</dbReference>
<reference evidence="6 7" key="1">
    <citation type="journal article" date="2012" name="BMC Genomics">
        <title>Genome-guided analysis of physiological and morphological traits of the fermentative acetate oxidizer Thermacetogenium phaeum.</title>
        <authorList>
            <person name="Oehler D."/>
            <person name="Poehlein A."/>
            <person name="Leimbach A."/>
            <person name="Muller N."/>
            <person name="Daniel R."/>
            <person name="Gottschalk G."/>
            <person name="Schink B."/>
        </authorList>
    </citation>
    <scope>NUCLEOTIDE SEQUENCE [LARGE SCALE GENOMIC DNA]</scope>
    <source>
        <strain evidence="7">ATCC BAA-254 / DSM 26808 / PB</strain>
    </source>
</reference>
<dbReference type="InterPro" id="IPR003439">
    <property type="entry name" value="ABC_transporter-like_ATP-bd"/>
</dbReference>
<dbReference type="NCBIfam" id="TIGR01727">
    <property type="entry name" value="oligo_HPY"/>
    <property type="match status" value="1"/>
</dbReference>
<dbReference type="PROSITE" id="PS00211">
    <property type="entry name" value="ABC_TRANSPORTER_1"/>
    <property type="match status" value="1"/>
</dbReference>
<evidence type="ECO:0000313" key="6">
    <source>
        <dbReference type="EMBL" id="AFV12703.1"/>
    </source>
</evidence>
<name>K4LIH7_THEPS</name>
<dbReference type="PANTHER" id="PTHR43776:SF7">
    <property type="entry name" value="D,D-DIPEPTIDE TRANSPORT ATP-BINDING PROTEIN DDPF-RELATED"/>
    <property type="match status" value="1"/>
</dbReference>
<gene>
    <name evidence="6" type="primary">appF</name>
    <name evidence="6" type="ordered locus">Tph_c25290</name>
</gene>
<dbReference type="CDD" id="cd03257">
    <property type="entry name" value="ABC_NikE_OppD_transporters"/>
    <property type="match status" value="1"/>
</dbReference>
<dbReference type="InterPro" id="IPR017871">
    <property type="entry name" value="ABC_transporter-like_CS"/>
</dbReference>
<dbReference type="GO" id="GO:0015833">
    <property type="term" value="P:peptide transport"/>
    <property type="evidence" value="ECO:0007669"/>
    <property type="project" value="InterPro"/>
</dbReference>
<dbReference type="KEGG" id="tpz:Tph_c25290"/>
<evidence type="ECO:0000256" key="3">
    <source>
        <dbReference type="ARBA" id="ARBA00022741"/>
    </source>
</evidence>
<accession>K4LIH7</accession>
<evidence type="ECO:0000256" key="2">
    <source>
        <dbReference type="ARBA" id="ARBA00022448"/>
    </source>
</evidence>
<dbReference type="HOGENOM" id="CLU_000604_1_23_9"/>
<dbReference type="RefSeq" id="WP_015051565.1">
    <property type="nucleotide sequence ID" value="NC_018870.1"/>
</dbReference>
<evidence type="ECO:0000256" key="1">
    <source>
        <dbReference type="ARBA" id="ARBA00005417"/>
    </source>
</evidence>
<dbReference type="OrthoDB" id="41661at2"/>
<dbReference type="STRING" id="1089553.Tph_c25290"/>
<dbReference type="Pfam" id="PF00005">
    <property type="entry name" value="ABC_tran"/>
    <property type="match status" value="1"/>
</dbReference>
<dbReference type="InterPro" id="IPR013563">
    <property type="entry name" value="Oligopep_ABC_C"/>
</dbReference>
<dbReference type="Proteomes" id="UP000000467">
    <property type="component" value="Chromosome"/>
</dbReference>
<dbReference type="GO" id="GO:0016887">
    <property type="term" value="F:ATP hydrolysis activity"/>
    <property type="evidence" value="ECO:0007669"/>
    <property type="project" value="InterPro"/>
</dbReference>
<evidence type="ECO:0000313" key="7">
    <source>
        <dbReference type="Proteomes" id="UP000000467"/>
    </source>
</evidence>
<dbReference type="Gene3D" id="3.40.50.300">
    <property type="entry name" value="P-loop containing nucleotide triphosphate hydrolases"/>
    <property type="match status" value="1"/>
</dbReference>
<proteinExistence type="inferred from homology"/>
<sequence>MSLLEVRDLFKHYPAGDGLFWATRERIRAVDGVSFTLERGETLGLVGESGCGKSTLGKLIVRLEEPTAGKIYYDNREITSLYGRKLRELRCKIQIIFQDPYSSLNPRQTVGSIIGEPLANFKLGTREEQMQRVAELLDTVGLDPEHISRYPHEFSGGQLQRINIARALALEPELIVCDEPVSSLDVSIRLQILNLLRDLKIRFGLSYIFISHDLAAVSYLADRIAVMYLGKIVEVLPTGDLLSGACHPYTRGLLAAVPEPDPRQRYSRQVTVKGEPPNPADPPPGCRFHPRCPEARQVCREKEPMLQDVNEGHLVSCHLSSR</sequence>
<dbReference type="InterPro" id="IPR003593">
    <property type="entry name" value="AAA+_ATPase"/>
</dbReference>
<dbReference type="FunFam" id="3.40.50.300:FF:000016">
    <property type="entry name" value="Oligopeptide ABC transporter ATP-binding component"/>
    <property type="match status" value="1"/>
</dbReference>
<evidence type="ECO:0000256" key="4">
    <source>
        <dbReference type="ARBA" id="ARBA00022840"/>
    </source>
</evidence>
<dbReference type="InterPro" id="IPR027417">
    <property type="entry name" value="P-loop_NTPase"/>
</dbReference>
<dbReference type="Pfam" id="PF08352">
    <property type="entry name" value="oligo_HPY"/>
    <property type="match status" value="1"/>
</dbReference>
<keyword evidence="2" id="KW-0813">Transport</keyword>
<dbReference type="eggNOG" id="COG4608">
    <property type="taxonomic scope" value="Bacteria"/>
</dbReference>
<dbReference type="InterPro" id="IPR050319">
    <property type="entry name" value="ABC_transp_ATP-bind"/>
</dbReference>
<feature type="domain" description="ABC transporter" evidence="5">
    <location>
        <begin position="4"/>
        <end position="254"/>
    </location>
</feature>
<dbReference type="GO" id="GO:0005524">
    <property type="term" value="F:ATP binding"/>
    <property type="evidence" value="ECO:0007669"/>
    <property type="project" value="UniProtKB-KW"/>
</dbReference>
<keyword evidence="7" id="KW-1185">Reference proteome</keyword>
<dbReference type="GO" id="GO:0055085">
    <property type="term" value="P:transmembrane transport"/>
    <property type="evidence" value="ECO:0007669"/>
    <property type="project" value="UniProtKB-ARBA"/>
</dbReference>
<dbReference type="EMBL" id="CP003732">
    <property type="protein sequence ID" value="AFV12703.1"/>
    <property type="molecule type" value="Genomic_DNA"/>
</dbReference>